<dbReference type="OrthoDB" id="441517at2759"/>
<evidence type="ECO:0000313" key="15">
    <source>
        <dbReference type="Proteomes" id="UP001150266"/>
    </source>
</evidence>
<organism evidence="14 15">
    <name type="scientific">Lentinula aciculospora</name>
    <dbReference type="NCBI Taxonomy" id="153920"/>
    <lineage>
        <taxon>Eukaryota</taxon>
        <taxon>Fungi</taxon>
        <taxon>Dikarya</taxon>
        <taxon>Basidiomycota</taxon>
        <taxon>Agaricomycotina</taxon>
        <taxon>Agaricomycetes</taxon>
        <taxon>Agaricomycetidae</taxon>
        <taxon>Agaricales</taxon>
        <taxon>Marasmiineae</taxon>
        <taxon>Omphalotaceae</taxon>
        <taxon>Lentinula</taxon>
    </lineage>
</organism>
<feature type="compositionally biased region" description="Low complexity" evidence="11">
    <location>
        <begin position="8"/>
        <end position="31"/>
    </location>
</feature>
<keyword evidence="6 10" id="KW-0576">Peroxisome</keyword>
<comment type="subcellular location">
    <subcellularLocation>
        <location evidence="9 10">Peroxisome membrane</location>
    </subcellularLocation>
</comment>
<proteinExistence type="inferred from homology"/>
<dbReference type="Proteomes" id="UP001150266">
    <property type="component" value="Unassembled WGS sequence"/>
</dbReference>
<comment type="similarity">
    <text evidence="1 10">Belongs to the peroxin-14 family.</text>
</comment>
<evidence type="ECO:0000256" key="6">
    <source>
        <dbReference type="ARBA" id="ARBA00023140"/>
    </source>
</evidence>
<evidence type="ECO:0000256" key="4">
    <source>
        <dbReference type="ARBA" id="ARBA00023010"/>
    </source>
</evidence>
<dbReference type="Gene3D" id="1.10.10.10">
    <property type="entry name" value="Winged helix-like DNA-binding domain superfamily/Winged helix DNA-binding domain"/>
    <property type="match status" value="1"/>
</dbReference>
<keyword evidence="2 10" id="KW-0813">Transport</keyword>
<evidence type="ECO:0000256" key="1">
    <source>
        <dbReference type="ARBA" id="ARBA00005443"/>
    </source>
</evidence>
<keyword evidence="3 10" id="KW-0653">Protein transport</keyword>
<comment type="caution">
    <text evidence="14">The sequence shown here is derived from an EMBL/GenBank/DDBJ whole genome shotgun (WGS) entry which is preliminary data.</text>
</comment>
<evidence type="ECO:0000256" key="9">
    <source>
        <dbReference type="ARBA" id="ARBA00046271"/>
    </source>
</evidence>
<evidence type="ECO:0000256" key="5">
    <source>
        <dbReference type="ARBA" id="ARBA00023136"/>
    </source>
</evidence>
<keyword evidence="12" id="KW-0812">Transmembrane</keyword>
<feature type="transmembrane region" description="Helical" evidence="12">
    <location>
        <begin position="108"/>
        <end position="133"/>
    </location>
</feature>
<sequence length="439" mass="48696">MAEENEKASTASQPPSSESAPASQPDAPQPSEIATSSAEGGTRSELISRARVFLSSPQIQSQDIFAKRRFLLDKGLNESEIELLLRELPPQLPRVPPRTYPQPPPSGLLTLLIGLARIFSWVAGGSAALIFLYHRFLLPRIIRTAEARKSLKLHQVTLLQKLNTSLQSLKETQTQSYAPLPRSNPHKEPSLFADCHRLLDLLNRSETHHLEVNELPHLSLLRCAWEDFRKLPDCADSNPRTEELFQVLESRIPWLVSDAGIAFEHTLWDVLSTSSAFEALTSQDSPEGTSAPVCWVYVPPKAVVPTPFLSSLESLSKTVSTYQPTSTSSPYQHTLQAMSEFTGYISSNLYTAYRPPPIPGIAAPLTGESTDELKKEIRALKGLVLNRSVSNFRGYCSFLMDGIQEILHVSDTQSECIVSSTTVTILYMKFVSVEAYLYS</sequence>
<dbReference type="AlphaFoldDB" id="A0A9W9AC37"/>
<dbReference type="InterPro" id="IPR025655">
    <property type="entry name" value="PEX14"/>
</dbReference>
<evidence type="ECO:0000256" key="8">
    <source>
        <dbReference type="ARBA" id="ARBA00029691"/>
    </source>
</evidence>
<feature type="domain" description="Peroxisome membrane anchor protein Pex14p N-terminal" evidence="13">
    <location>
        <begin position="42"/>
        <end position="87"/>
    </location>
</feature>
<dbReference type="EMBL" id="JAOTPV010000008">
    <property type="protein sequence ID" value="KAJ4479302.1"/>
    <property type="molecule type" value="Genomic_DNA"/>
</dbReference>
<keyword evidence="4" id="KW-0811">Translocation</keyword>
<evidence type="ECO:0000259" key="13">
    <source>
        <dbReference type="Pfam" id="PF04695"/>
    </source>
</evidence>
<evidence type="ECO:0000313" key="14">
    <source>
        <dbReference type="EMBL" id="KAJ4479302.1"/>
    </source>
</evidence>
<dbReference type="Pfam" id="PF04695">
    <property type="entry name" value="Pex14_N"/>
    <property type="match status" value="1"/>
</dbReference>
<protein>
    <recommendedName>
        <fullName evidence="7 10">Peroxisomal membrane protein PEX14</fullName>
    </recommendedName>
    <alternativeName>
        <fullName evidence="8 10">Peroxin-14</fullName>
    </alternativeName>
</protein>
<evidence type="ECO:0000256" key="3">
    <source>
        <dbReference type="ARBA" id="ARBA00022927"/>
    </source>
</evidence>
<dbReference type="GO" id="GO:0005778">
    <property type="term" value="C:peroxisomal membrane"/>
    <property type="evidence" value="ECO:0007669"/>
    <property type="project" value="UniProtKB-SubCell"/>
</dbReference>
<evidence type="ECO:0000256" key="11">
    <source>
        <dbReference type="SAM" id="MobiDB-lite"/>
    </source>
</evidence>
<keyword evidence="12" id="KW-1133">Transmembrane helix</keyword>
<feature type="region of interest" description="Disordered" evidence="11">
    <location>
        <begin position="1"/>
        <end position="42"/>
    </location>
</feature>
<name>A0A9W9AC37_9AGAR</name>
<evidence type="ECO:0000256" key="7">
    <source>
        <dbReference type="ARBA" id="ARBA00029502"/>
    </source>
</evidence>
<keyword evidence="5 10" id="KW-0472">Membrane</keyword>
<dbReference type="GO" id="GO:1990429">
    <property type="term" value="C:peroxisomal importomer complex"/>
    <property type="evidence" value="ECO:0007669"/>
    <property type="project" value="TreeGrafter"/>
</dbReference>
<comment type="function">
    <text evidence="10">Component of the PEX13-PEX14 docking complex, a translocon channel that specifically mediates the import of peroxisomal cargo proteins bound to PEX5 receptor. The PEX13-PEX14 docking complex forms a large import pore which can be opened to a diameter of about 9 nm. Mechanistically, PEX5 receptor along with cargo proteins associates with the PEX14 subunit of the PEX13-PEX14 docking complex in the cytosol, leading to the insertion of the receptor into the organelle membrane with the concomitant translocation of the cargo into the peroxisome matrix.</text>
</comment>
<dbReference type="GO" id="GO:0016560">
    <property type="term" value="P:protein import into peroxisome matrix, docking"/>
    <property type="evidence" value="ECO:0007669"/>
    <property type="project" value="UniProtKB-UniRule"/>
</dbReference>
<reference evidence="14" key="1">
    <citation type="submission" date="2022-08" db="EMBL/GenBank/DDBJ databases">
        <title>A Global Phylogenomic Analysis of the Shiitake Genus Lentinula.</title>
        <authorList>
            <consortium name="DOE Joint Genome Institute"/>
            <person name="Sierra-Patev S."/>
            <person name="Min B."/>
            <person name="Naranjo-Ortiz M."/>
            <person name="Looney B."/>
            <person name="Konkel Z."/>
            <person name="Slot J.C."/>
            <person name="Sakamoto Y."/>
            <person name="Steenwyk J.L."/>
            <person name="Rokas A."/>
            <person name="Carro J."/>
            <person name="Camarero S."/>
            <person name="Ferreira P."/>
            <person name="Molpeceres G."/>
            <person name="Ruiz-Duenas F.J."/>
            <person name="Serrano A."/>
            <person name="Henrissat B."/>
            <person name="Drula E."/>
            <person name="Hughes K.W."/>
            <person name="Mata J.L."/>
            <person name="Ishikawa N.K."/>
            <person name="Vargas-Isla R."/>
            <person name="Ushijima S."/>
            <person name="Smith C.A."/>
            <person name="Ahrendt S."/>
            <person name="Andreopoulos W."/>
            <person name="He G."/>
            <person name="Labutti K."/>
            <person name="Lipzen A."/>
            <person name="Ng V."/>
            <person name="Riley R."/>
            <person name="Sandor L."/>
            <person name="Barry K."/>
            <person name="Martinez A.T."/>
            <person name="Xiao Y."/>
            <person name="Gibbons J.G."/>
            <person name="Terashima K."/>
            <person name="Grigoriev I.V."/>
            <person name="Hibbett D.S."/>
        </authorList>
    </citation>
    <scope>NUCLEOTIDE SEQUENCE</scope>
    <source>
        <strain evidence="14">JLM2183</strain>
    </source>
</reference>
<dbReference type="GO" id="GO:0005102">
    <property type="term" value="F:signaling receptor binding"/>
    <property type="evidence" value="ECO:0007669"/>
    <property type="project" value="TreeGrafter"/>
</dbReference>
<evidence type="ECO:0000256" key="12">
    <source>
        <dbReference type="SAM" id="Phobius"/>
    </source>
</evidence>
<accession>A0A9W9AC37</accession>
<evidence type="ECO:0000256" key="10">
    <source>
        <dbReference type="RuleBase" id="RU367032"/>
    </source>
</evidence>
<evidence type="ECO:0000256" key="2">
    <source>
        <dbReference type="ARBA" id="ARBA00022448"/>
    </source>
</evidence>
<dbReference type="PANTHER" id="PTHR23058">
    <property type="entry name" value="PEROXISOMAL MEMBRANE PROTEIN PEX14"/>
    <property type="match status" value="1"/>
</dbReference>
<gene>
    <name evidence="14" type="ORF">J3R30DRAFT_3289438</name>
</gene>
<dbReference type="InterPro" id="IPR036388">
    <property type="entry name" value="WH-like_DNA-bd_sf"/>
</dbReference>
<keyword evidence="15" id="KW-1185">Reference proteome</keyword>
<dbReference type="InterPro" id="IPR006785">
    <property type="entry name" value="Pex14_N"/>
</dbReference>
<dbReference type="PANTHER" id="PTHR23058:SF0">
    <property type="entry name" value="PEROXISOMAL MEMBRANE PROTEIN PEX14"/>
    <property type="match status" value="1"/>
</dbReference>